<sequence length="50" mass="5674">MLSFLYQPVASTKNLLAQQVIYSRFFSPFPHLDPYDSTTSSGYVAIVMKL</sequence>
<proteinExistence type="predicted"/>
<name>A0A6J4NTX1_9CYAN</name>
<accession>A0A6J4NTX1</accession>
<dbReference type="EMBL" id="CADCTZ010001421">
    <property type="protein sequence ID" value="CAA9396789.1"/>
    <property type="molecule type" value="Genomic_DNA"/>
</dbReference>
<gene>
    <name evidence="1" type="ORF">AVDCRST_MAG84-5907</name>
</gene>
<organism evidence="1">
    <name type="scientific">uncultured Microcoleus sp</name>
    <dbReference type="NCBI Taxonomy" id="259945"/>
    <lineage>
        <taxon>Bacteria</taxon>
        <taxon>Bacillati</taxon>
        <taxon>Cyanobacteriota</taxon>
        <taxon>Cyanophyceae</taxon>
        <taxon>Oscillatoriophycideae</taxon>
        <taxon>Oscillatoriales</taxon>
        <taxon>Microcoleaceae</taxon>
        <taxon>Microcoleus</taxon>
        <taxon>environmental samples</taxon>
    </lineage>
</organism>
<reference evidence="1" key="1">
    <citation type="submission" date="2020-02" db="EMBL/GenBank/DDBJ databases">
        <authorList>
            <person name="Meier V. D."/>
        </authorList>
    </citation>
    <scope>NUCLEOTIDE SEQUENCE</scope>
    <source>
        <strain evidence="1">AVDCRST_MAG84</strain>
    </source>
</reference>
<evidence type="ECO:0000313" key="1">
    <source>
        <dbReference type="EMBL" id="CAA9396789.1"/>
    </source>
</evidence>
<dbReference type="AlphaFoldDB" id="A0A6J4NTX1"/>
<protein>
    <submittedName>
        <fullName evidence="1">Uncharacterized protein</fullName>
    </submittedName>
</protein>